<dbReference type="Pfam" id="PF07992">
    <property type="entry name" value="Pyr_redox_2"/>
    <property type="match status" value="1"/>
</dbReference>
<dbReference type="GO" id="GO:0005737">
    <property type="term" value="C:cytoplasm"/>
    <property type="evidence" value="ECO:0007669"/>
    <property type="project" value="TreeGrafter"/>
</dbReference>
<dbReference type="EMBL" id="CP059491">
    <property type="protein sequence ID" value="QMS99810.1"/>
    <property type="molecule type" value="Genomic_DNA"/>
</dbReference>
<reference evidence="7" key="1">
    <citation type="submission" date="2020-07" db="EMBL/GenBank/DDBJ databases">
        <title>novel species isolated from the respiratory tract of Marmot.</title>
        <authorList>
            <person name="Zhang G."/>
        </authorList>
    </citation>
    <scope>NUCLEOTIDE SEQUENCE [LARGE SCALE GENOMIC DNA]</scope>
    <source>
        <strain evidence="7">686</strain>
    </source>
</reference>
<evidence type="ECO:0000313" key="6">
    <source>
        <dbReference type="EMBL" id="QMS99810.1"/>
    </source>
</evidence>
<accession>A0A7D7QXP8</accession>
<protein>
    <submittedName>
        <fullName evidence="6">FAD-dependent oxidoreductase</fullName>
    </submittedName>
</protein>
<dbReference type="PANTHER" id="PTHR43735">
    <property type="entry name" value="APOPTOSIS-INDUCING FACTOR 1"/>
    <property type="match status" value="1"/>
</dbReference>
<comment type="similarity">
    <text evidence="1">Belongs to the FAD-dependent oxidoreductase family.</text>
</comment>
<keyword evidence="3" id="KW-0274">FAD</keyword>
<gene>
    <name evidence="6" type="ORF">H1R19_12490</name>
</gene>
<keyword evidence="4" id="KW-0560">Oxidoreductase</keyword>
<dbReference type="InterPro" id="IPR023753">
    <property type="entry name" value="FAD/NAD-binding_dom"/>
</dbReference>
<sequence length="375" mass="40666">MTRPRVVIAGLGDTGLLTAIHLSRHADVVGVSSKPELLSGQELGLRVSRPQVWARDHRIPFGRFRKLDGVRTIHGSVSAVDLGNRTVTVVDTGGAEMVERFDALVISTGVRNGFWRHPDVQSAAEIDAELRSVHRRFDSAGSIAVIGGGAAAVSAAANLAATWPDKRVDLYHPGDRALPRHHPRTWQNVHARLTRLGVGVHAGHRAAVPAGFACDEVTTGPVRWTTGQDTVEADAVLWAIGRVVPNTAWLPADLLDESGFIRVTPELRVPGHDLVYAIGDVAATDDLRSSARNRADRILAHNIRADLSGRSGRARRFAPPKRRWGSVLGAQPDGLQVFAANGRPFRFPAWTIDTILQPWIVRRGIYGGIRGKDTD</sequence>
<keyword evidence="7" id="KW-1185">Reference proteome</keyword>
<dbReference type="GO" id="GO:0050660">
    <property type="term" value="F:flavin adenine dinucleotide binding"/>
    <property type="evidence" value="ECO:0007669"/>
    <property type="project" value="TreeGrafter"/>
</dbReference>
<dbReference type="RefSeq" id="WP_219849178.1">
    <property type="nucleotide sequence ID" value="NZ_CP059491.1"/>
</dbReference>
<evidence type="ECO:0000256" key="1">
    <source>
        <dbReference type="ARBA" id="ARBA00006442"/>
    </source>
</evidence>
<dbReference type="InterPro" id="IPR036188">
    <property type="entry name" value="FAD/NAD-bd_sf"/>
</dbReference>
<dbReference type="PRINTS" id="PR00368">
    <property type="entry name" value="FADPNR"/>
</dbReference>
<dbReference type="Proteomes" id="UP000515663">
    <property type="component" value="Chromosome"/>
</dbReference>
<name>A0A7D7QXP8_9ACTN</name>
<proteinExistence type="inferred from homology"/>
<evidence type="ECO:0000256" key="2">
    <source>
        <dbReference type="ARBA" id="ARBA00022630"/>
    </source>
</evidence>
<dbReference type="KEGG" id="gji:H1R19_12490"/>
<keyword evidence="2" id="KW-0285">Flavoprotein</keyword>
<evidence type="ECO:0000256" key="3">
    <source>
        <dbReference type="ARBA" id="ARBA00022827"/>
    </source>
</evidence>
<dbReference type="PANTHER" id="PTHR43735:SF3">
    <property type="entry name" value="FERROPTOSIS SUPPRESSOR PROTEIN 1"/>
    <property type="match status" value="1"/>
</dbReference>
<evidence type="ECO:0000256" key="4">
    <source>
        <dbReference type="ARBA" id="ARBA00023002"/>
    </source>
</evidence>
<organism evidence="6 7">
    <name type="scientific">Gordonia jinghuaiqii</name>
    <dbReference type="NCBI Taxonomy" id="2758710"/>
    <lineage>
        <taxon>Bacteria</taxon>
        <taxon>Bacillati</taxon>
        <taxon>Actinomycetota</taxon>
        <taxon>Actinomycetes</taxon>
        <taxon>Mycobacteriales</taxon>
        <taxon>Gordoniaceae</taxon>
        <taxon>Gordonia</taxon>
    </lineage>
</organism>
<dbReference type="Gene3D" id="3.50.50.100">
    <property type="match status" value="1"/>
</dbReference>
<feature type="domain" description="FAD/NAD(P)-binding" evidence="5">
    <location>
        <begin position="5"/>
        <end position="285"/>
    </location>
</feature>
<dbReference type="SUPFAM" id="SSF51905">
    <property type="entry name" value="FAD/NAD(P)-binding domain"/>
    <property type="match status" value="2"/>
</dbReference>
<dbReference type="GO" id="GO:0004174">
    <property type="term" value="F:electron-transferring-flavoprotein dehydrogenase activity"/>
    <property type="evidence" value="ECO:0007669"/>
    <property type="project" value="TreeGrafter"/>
</dbReference>
<dbReference type="PRINTS" id="PR00469">
    <property type="entry name" value="PNDRDTASEII"/>
</dbReference>
<evidence type="ECO:0000313" key="7">
    <source>
        <dbReference type="Proteomes" id="UP000515663"/>
    </source>
</evidence>
<evidence type="ECO:0000259" key="5">
    <source>
        <dbReference type="Pfam" id="PF07992"/>
    </source>
</evidence>
<dbReference type="AlphaFoldDB" id="A0A7D7QXP8"/>